<evidence type="ECO:0000256" key="1">
    <source>
        <dbReference type="ARBA" id="ARBA00001974"/>
    </source>
</evidence>
<accession>A0A6M6JRF8</accession>
<sequence length="295" mass="30836">MTDVVVVGGGALGAATAWWLARSGRSVVLLEEGTTRLLRLAARGTTWSAHPSWTGDDDRALLADAVEAWGLLERQTGADLLTRRDAVDHTGGSSRCRPGEALQVRADHAVAALLAGATGHGAVLRYRSPVVAVEALDDRVEVRTAAGRIRARRAIVTSVRAATGPAVELHFRSRVPVGPATPLIAHHDPDLGPMRAVPCAQGHIAVGAGSGPRGTLGDLREHVRTWLPDLDVDRPEPVGPEAMSTGTCAVTVDRTGPVLTAVSTALGSVTTIARGRQLAEQALVGERPVARRARA</sequence>
<keyword evidence="7" id="KW-1185">Reference proteome</keyword>
<dbReference type="PANTHER" id="PTHR10961:SF7">
    <property type="entry name" value="FAD DEPENDENT OXIDOREDUCTASE DOMAIN-CONTAINING PROTEIN"/>
    <property type="match status" value="1"/>
</dbReference>
<dbReference type="InterPro" id="IPR006076">
    <property type="entry name" value="FAD-dep_OxRdtase"/>
</dbReference>
<dbReference type="PANTHER" id="PTHR10961">
    <property type="entry name" value="PEROXISOMAL SARCOSINE OXIDASE"/>
    <property type="match status" value="1"/>
</dbReference>
<dbReference type="Proteomes" id="UP000505377">
    <property type="component" value="Chromosome"/>
</dbReference>
<evidence type="ECO:0000313" key="6">
    <source>
        <dbReference type="EMBL" id="QJY49890.1"/>
    </source>
</evidence>
<dbReference type="GO" id="GO:0050660">
    <property type="term" value="F:flavin adenine dinucleotide binding"/>
    <property type="evidence" value="ECO:0007669"/>
    <property type="project" value="InterPro"/>
</dbReference>
<protein>
    <submittedName>
        <fullName evidence="6">FAD-dependent oxidoreductase</fullName>
    </submittedName>
</protein>
<dbReference type="GO" id="GO:0008115">
    <property type="term" value="F:sarcosine oxidase activity"/>
    <property type="evidence" value="ECO:0007669"/>
    <property type="project" value="TreeGrafter"/>
</dbReference>
<evidence type="ECO:0000313" key="7">
    <source>
        <dbReference type="Proteomes" id="UP000505377"/>
    </source>
</evidence>
<evidence type="ECO:0000256" key="4">
    <source>
        <dbReference type="ARBA" id="ARBA00023002"/>
    </source>
</evidence>
<name>A0A6M6JRF8_9PSEU</name>
<dbReference type="KEGG" id="pbro:HOP40_32405"/>
<organism evidence="6 7">
    <name type="scientific">Pseudonocardia broussonetiae</name>
    <dbReference type="NCBI Taxonomy" id="2736640"/>
    <lineage>
        <taxon>Bacteria</taxon>
        <taxon>Bacillati</taxon>
        <taxon>Actinomycetota</taxon>
        <taxon>Actinomycetes</taxon>
        <taxon>Pseudonocardiales</taxon>
        <taxon>Pseudonocardiaceae</taxon>
        <taxon>Pseudonocardia</taxon>
    </lineage>
</organism>
<dbReference type="EMBL" id="CP053564">
    <property type="protein sequence ID" value="QJY49890.1"/>
    <property type="molecule type" value="Genomic_DNA"/>
</dbReference>
<dbReference type="RefSeq" id="WP_172166728.1">
    <property type="nucleotide sequence ID" value="NZ_CP053564.1"/>
</dbReference>
<proteinExistence type="predicted"/>
<dbReference type="InterPro" id="IPR036188">
    <property type="entry name" value="FAD/NAD-bd_sf"/>
</dbReference>
<dbReference type="Pfam" id="PF01266">
    <property type="entry name" value="DAO"/>
    <property type="match status" value="1"/>
</dbReference>
<keyword evidence="4" id="KW-0560">Oxidoreductase</keyword>
<dbReference type="SUPFAM" id="SSF51905">
    <property type="entry name" value="FAD/NAD(P)-binding domain"/>
    <property type="match status" value="1"/>
</dbReference>
<keyword evidence="3" id="KW-0274">FAD</keyword>
<dbReference type="InterPro" id="IPR045170">
    <property type="entry name" value="MTOX"/>
</dbReference>
<reference evidence="6 7" key="1">
    <citation type="submission" date="2020-05" db="EMBL/GenBank/DDBJ databases">
        <authorList>
            <person name="Mo P."/>
        </authorList>
    </citation>
    <scope>NUCLEOTIDE SEQUENCE [LARGE SCALE GENOMIC DNA]</scope>
    <source>
        <strain evidence="6 7">Gen01</strain>
    </source>
</reference>
<comment type="cofactor">
    <cofactor evidence="1">
        <name>FAD</name>
        <dbReference type="ChEBI" id="CHEBI:57692"/>
    </cofactor>
</comment>
<evidence type="ECO:0000256" key="3">
    <source>
        <dbReference type="ARBA" id="ARBA00022827"/>
    </source>
</evidence>
<dbReference type="AlphaFoldDB" id="A0A6M6JRF8"/>
<evidence type="ECO:0000256" key="2">
    <source>
        <dbReference type="ARBA" id="ARBA00022630"/>
    </source>
</evidence>
<keyword evidence="2" id="KW-0285">Flavoprotein</keyword>
<feature type="domain" description="FAD dependent oxidoreductase" evidence="5">
    <location>
        <begin position="3"/>
        <end position="84"/>
    </location>
</feature>
<dbReference type="Gene3D" id="3.50.50.60">
    <property type="entry name" value="FAD/NAD(P)-binding domain"/>
    <property type="match status" value="2"/>
</dbReference>
<gene>
    <name evidence="6" type="ORF">HOP40_32405</name>
</gene>
<evidence type="ECO:0000259" key="5">
    <source>
        <dbReference type="Pfam" id="PF01266"/>
    </source>
</evidence>